<accession>A0AAV4A156</accession>
<gene>
    <name evidence="1" type="ORF">PoB_002715000</name>
</gene>
<dbReference type="EMBL" id="BLXT01003136">
    <property type="protein sequence ID" value="GFO00645.1"/>
    <property type="molecule type" value="Genomic_DNA"/>
</dbReference>
<dbReference type="AlphaFoldDB" id="A0AAV4A156"/>
<organism evidence="1 2">
    <name type="scientific">Plakobranchus ocellatus</name>
    <dbReference type="NCBI Taxonomy" id="259542"/>
    <lineage>
        <taxon>Eukaryota</taxon>
        <taxon>Metazoa</taxon>
        <taxon>Spiralia</taxon>
        <taxon>Lophotrochozoa</taxon>
        <taxon>Mollusca</taxon>
        <taxon>Gastropoda</taxon>
        <taxon>Heterobranchia</taxon>
        <taxon>Euthyneura</taxon>
        <taxon>Panpulmonata</taxon>
        <taxon>Sacoglossa</taxon>
        <taxon>Placobranchoidea</taxon>
        <taxon>Plakobranchidae</taxon>
        <taxon>Plakobranchus</taxon>
    </lineage>
</organism>
<evidence type="ECO:0000313" key="2">
    <source>
        <dbReference type="Proteomes" id="UP000735302"/>
    </source>
</evidence>
<evidence type="ECO:0000313" key="1">
    <source>
        <dbReference type="EMBL" id="GFO00645.1"/>
    </source>
</evidence>
<name>A0AAV4A156_9GAST</name>
<keyword evidence="2" id="KW-1185">Reference proteome</keyword>
<reference evidence="1 2" key="1">
    <citation type="journal article" date="2021" name="Elife">
        <title>Chloroplast acquisition without the gene transfer in kleptoplastic sea slugs, Plakobranchus ocellatus.</title>
        <authorList>
            <person name="Maeda T."/>
            <person name="Takahashi S."/>
            <person name="Yoshida T."/>
            <person name="Shimamura S."/>
            <person name="Takaki Y."/>
            <person name="Nagai Y."/>
            <person name="Toyoda A."/>
            <person name="Suzuki Y."/>
            <person name="Arimoto A."/>
            <person name="Ishii H."/>
            <person name="Satoh N."/>
            <person name="Nishiyama T."/>
            <person name="Hasebe M."/>
            <person name="Maruyama T."/>
            <person name="Minagawa J."/>
            <person name="Obokata J."/>
            <person name="Shigenobu S."/>
        </authorList>
    </citation>
    <scope>NUCLEOTIDE SEQUENCE [LARGE SCALE GENOMIC DNA]</scope>
</reference>
<comment type="caution">
    <text evidence="1">The sequence shown here is derived from an EMBL/GenBank/DDBJ whole genome shotgun (WGS) entry which is preliminary data.</text>
</comment>
<sequence>MFAILCAINSLYNPERYHLARRESESDKCHRHIAVLASSQTGCVKCGCKVLDISPGVLPLPSLRQHWPIAPSVNPDTPVTWACLTNRDRPWCLLELGVSEITGLSVE</sequence>
<dbReference type="Proteomes" id="UP000735302">
    <property type="component" value="Unassembled WGS sequence"/>
</dbReference>
<protein>
    <submittedName>
        <fullName evidence="1">Uncharacterized protein</fullName>
    </submittedName>
</protein>
<proteinExistence type="predicted"/>